<reference evidence="2" key="1">
    <citation type="submission" date="2016-10" db="EMBL/GenBank/DDBJ databases">
        <authorList>
            <person name="Varghese N."/>
            <person name="Submissions S."/>
        </authorList>
    </citation>
    <scope>NUCLEOTIDE SEQUENCE [LARGE SCALE GENOMIC DNA]</scope>
    <source>
        <strain evidence="2">DSM 45421</strain>
    </source>
</reference>
<evidence type="ECO:0008006" key="3">
    <source>
        <dbReference type="Google" id="ProtNLM"/>
    </source>
</evidence>
<name>A0A1G6L6A6_9ACTN</name>
<evidence type="ECO:0000313" key="1">
    <source>
        <dbReference type="EMBL" id="SDC38653.1"/>
    </source>
</evidence>
<keyword evidence="2" id="KW-1185">Reference proteome</keyword>
<accession>A0A1G6L6A6</accession>
<evidence type="ECO:0000313" key="2">
    <source>
        <dbReference type="Proteomes" id="UP000199416"/>
    </source>
</evidence>
<dbReference type="STRING" id="1190417.SAMN05660690_1216"/>
<dbReference type="EMBL" id="FMZF01000002">
    <property type="protein sequence ID" value="SDC38653.1"/>
    <property type="molecule type" value="Genomic_DNA"/>
</dbReference>
<dbReference type="SUPFAM" id="SSF52540">
    <property type="entry name" value="P-loop containing nucleoside triphosphate hydrolases"/>
    <property type="match status" value="1"/>
</dbReference>
<dbReference type="AlphaFoldDB" id="A0A1G6L6A6"/>
<sequence>MPAPVKRIYMGVNLEASGLMLPTTRLALAVKKARGRRSDMVAPGVTSPRATRNPARRAVRGGAQVLRLVLWLAEEWFRQLVAEYHRRRGAIVVFDRHFYADYYPFDPAADRRRSLTARVHGHLLQKAYPKPDLVICLDAPGSVLFDRKHEASAEWLEKRREQYLQLADVIPRFVVIDVDRPLAAVTRDVAAAITDFFEERRA</sequence>
<protein>
    <recommendedName>
        <fullName evidence="3">Thymidylate kinase</fullName>
    </recommendedName>
</protein>
<gene>
    <name evidence="1" type="ORF">SAMN05660690_1216</name>
</gene>
<dbReference type="Proteomes" id="UP000199416">
    <property type="component" value="Unassembled WGS sequence"/>
</dbReference>
<proteinExistence type="predicted"/>
<organism evidence="1 2">
    <name type="scientific">Geodermatophilus telluris</name>
    <dbReference type="NCBI Taxonomy" id="1190417"/>
    <lineage>
        <taxon>Bacteria</taxon>
        <taxon>Bacillati</taxon>
        <taxon>Actinomycetota</taxon>
        <taxon>Actinomycetes</taxon>
        <taxon>Geodermatophilales</taxon>
        <taxon>Geodermatophilaceae</taxon>
        <taxon>Geodermatophilus</taxon>
    </lineage>
</organism>
<dbReference type="Gene3D" id="3.40.50.300">
    <property type="entry name" value="P-loop containing nucleotide triphosphate hydrolases"/>
    <property type="match status" value="1"/>
</dbReference>
<dbReference type="InterPro" id="IPR027417">
    <property type="entry name" value="P-loop_NTPase"/>
</dbReference>